<name>A0ABU5ZVF7_9FLAO</name>
<dbReference type="RefSeq" id="WP_324179783.1">
    <property type="nucleotide sequence ID" value="NZ_BAABAW010000007.1"/>
</dbReference>
<proteinExistence type="predicted"/>
<keyword evidence="2" id="KW-1185">Reference proteome</keyword>
<evidence type="ECO:0000313" key="1">
    <source>
        <dbReference type="EMBL" id="MEB3345752.1"/>
    </source>
</evidence>
<protein>
    <recommendedName>
        <fullName evidence="3">Lipoprotein</fullName>
    </recommendedName>
</protein>
<reference evidence="1 2" key="1">
    <citation type="journal article" date="2013" name="Int. J. Syst. Evol. Microbiol.">
        <title>Aquimarina gracilis sp. nov., isolated from the gut microflora of a mussel, Mytilus coruscus, and emended description of Aquimarina spongiae.</title>
        <authorList>
            <person name="Park S.C."/>
            <person name="Choe H.N."/>
            <person name="Baik K.S."/>
            <person name="Seong C.N."/>
        </authorList>
    </citation>
    <scope>NUCLEOTIDE SEQUENCE [LARGE SCALE GENOMIC DNA]</scope>
    <source>
        <strain evidence="1 2">PSC32</strain>
    </source>
</reference>
<evidence type="ECO:0008006" key="3">
    <source>
        <dbReference type="Google" id="ProtNLM"/>
    </source>
</evidence>
<dbReference type="Proteomes" id="UP001327027">
    <property type="component" value="Unassembled WGS sequence"/>
</dbReference>
<evidence type="ECO:0000313" key="2">
    <source>
        <dbReference type="Proteomes" id="UP001327027"/>
    </source>
</evidence>
<organism evidence="1 2">
    <name type="scientific">Aquimarina gracilis</name>
    <dbReference type="NCBI Taxonomy" id="874422"/>
    <lineage>
        <taxon>Bacteria</taxon>
        <taxon>Pseudomonadati</taxon>
        <taxon>Bacteroidota</taxon>
        <taxon>Flavobacteriia</taxon>
        <taxon>Flavobacteriales</taxon>
        <taxon>Flavobacteriaceae</taxon>
        <taxon>Aquimarina</taxon>
    </lineage>
</organism>
<dbReference type="EMBL" id="JAYKLX010000004">
    <property type="protein sequence ID" value="MEB3345752.1"/>
    <property type="molecule type" value="Genomic_DNA"/>
</dbReference>
<comment type="caution">
    <text evidence="1">The sequence shown here is derived from an EMBL/GenBank/DDBJ whole genome shotgun (WGS) entry which is preliminary data.</text>
</comment>
<sequence length="156" mass="18283">MKNLLTISLIFLISGCGKQKELLLHQKVEKFQVSECRTDCGIDSIGVRMSQTKNDGLKVKLGYIVNCSWKKGYLKNITEQNDTLIVKLDRPRSDNGEYPMTLCDCFMYFDFVVKDYNKKPKAIRVIDLFEENKYWDEKQPKEIVEDVEEEIMHETE</sequence>
<gene>
    <name evidence="1" type="ORF">U6A24_09785</name>
</gene>
<dbReference type="PROSITE" id="PS51257">
    <property type="entry name" value="PROKAR_LIPOPROTEIN"/>
    <property type="match status" value="1"/>
</dbReference>
<accession>A0ABU5ZVF7</accession>